<feature type="compositionally biased region" description="Polar residues" evidence="1">
    <location>
        <begin position="590"/>
        <end position="601"/>
    </location>
</feature>
<dbReference type="AlphaFoldDB" id="A0A4Z0AYA8"/>
<evidence type="ECO:0000313" key="2">
    <source>
        <dbReference type="EMBL" id="TFY90908.1"/>
    </source>
</evidence>
<dbReference type="OrthoDB" id="9790784at2"/>
<sequence>MDTVIRTFTMTLLMAGFLSTHVAAQERTLQLELNQGLAQLKQNADNDAAIRTQLDTLAREVPEINQTLRGLSKKSQQERDDQARFGLYRQFFVDINALSPAQAQRSLQNLLANPLVKSAEARVLDDKPAVPPGIPVTFKRNAVTARPLYLLGPTPTAGYRLGGINSDAVKDLPGARGEYARVIIASESYWDTTHKNLPAKPFHPIRPPERLACSLYWAVGNDGTQAAGIIADKELGVVPAAQLTATPSSWRGSIYFNDIANVNLRKGDVVVIDAQTMENGPYFYPGSVCPGGTVCTLPLPLAVSDAYVNSSYLRNIEYLTQEKGVHVVINAGGGTKRLDEAWSAQYPERYMPINLDNPDLQGNFDQARNDDGSIVVGSVNPVTGTAEGANYGKRINLSTWATKIQTASYQAGVKDLYTRYDAENPLAYKFSAWIVAGAVAQIQSIAFAKGLGPVPPKVMRQLLVETGHDFAHATPGVNRGRQPDVKAAVDRMIKDYANGFPPEPTGPTIKRIEGPGFAAGDRGASFGGLRSNHTATYTPVLSAAARDVTFDWKVAEPLIIHSVNPVTGELKVDVPAREGAYWHQPPPPRTSVTLTTHDSNGVTDTLSRGSSIVGVYTTDKAYSATWNVPDRIQSGQTASFILVPRRYGDTGYQVRWLAPGLFPGIQERTNVNMPDTITVTAPIVTKDEYIKVEVGGTAQVPYPPDRTITGFYLSKSVLIQATPAPAQPLTGTLTAPSSVVGGKEVSFSTDVRDVNGGGLHYVWTLLPSGFTGPLDRPGFSGFAPAVNQDTTGQVQVLVSDTKGQQLRLSQPLTVTANLPSVSILGPDTIGANQTVTLTAQVTNPPAGTLRYSWRVAAGVSATPSNSATLVITAPNVQQATTVVVSVNAGVGMNQATASKTLTITPP</sequence>
<name>A0A4Z0AYA8_9PSED</name>
<dbReference type="InterPro" id="IPR036852">
    <property type="entry name" value="Peptidase_S8/S53_dom_sf"/>
</dbReference>
<reference evidence="2 3" key="1">
    <citation type="journal article" date="2019" name="Syst. Appl. Microbiol.">
        <title>New species of pathogenic Pseudomonas isolated from citrus in Tunisia: Proposal of Pseudomonas kairouanensis sp. nov. and Pseudomonas nabeulensis sp. nov.</title>
        <authorList>
            <person name="Oueslati M."/>
            <person name="Mulet M."/>
            <person name="Gomila M."/>
            <person name="Berge O."/>
            <person name="Hajlaoui M.R."/>
            <person name="Lalucat J."/>
            <person name="Sadfi-Zouaoui N."/>
            <person name="Garcia-Valdes E."/>
        </authorList>
    </citation>
    <scope>NUCLEOTIDE SEQUENCE [LARGE SCALE GENOMIC DNA]</scope>
    <source>
        <strain evidence="2 3">KC12</strain>
    </source>
</reference>
<dbReference type="SUPFAM" id="SSF52743">
    <property type="entry name" value="Subtilisin-like"/>
    <property type="match status" value="1"/>
</dbReference>
<comment type="caution">
    <text evidence="2">The sequence shown here is derived from an EMBL/GenBank/DDBJ whole genome shotgun (WGS) entry which is preliminary data.</text>
</comment>
<dbReference type="GO" id="GO:0006508">
    <property type="term" value="P:proteolysis"/>
    <property type="evidence" value="ECO:0007669"/>
    <property type="project" value="InterPro"/>
</dbReference>
<feature type="region of interest" description="Disordered" evidence="1">
    <location>
        <begin position="581"/>
        <end position="601"/>
    </location>
</feature>
<accession>A0A4Z0AYA8</accession>
<evidence type="ECO:0000256" key="1">
    <source>
        <dbReference type="SAM" id="MobiDB-lite"/>
    </source>
</evidence>
<dbReference type="GO" id="GO:0004252">
    <property type="term" value="F:serine-type endopeptidase activity"/>
    <property type="evidence" value="ECO:0007669"/>
    <property type="project" value="InterPro"/>
</dbReference>
<dbReference type="EMBL" id="QUZU01000006">
    <property type="protein sequence ID" value="TFY90908.1"/>
    <property type="molecule type" value="Genomic_DNA"/>
</dbReference>
<keyword evidence="3" id="KW-1185">Reference proteome</keyword>
<evidence type="ECO:0000313" key="3">
    <source>
        <dbReference type="Proteomes" id="UP000297391"/>
    </source>
</evidence>
<protein>
    <submittedName>
        <fullName evidence="2">Uncharacterized protein</fullName>
    </submittedName>
</protein>
<proteinExistence type="predicted"/>
<gene>
    <name evidence="2" type="ORF">DYL59_07955</name>
</gene>
<organism evidence="2 3">
    <name type="scientific">Pseudomonas kairouanensis</name>
    <dbReference type="NCBI Taxonomy" id="2293832"/>
    <lineage>
        <taxon>Bacteria</taxon>
        <taxon>Pseudomonadati</taxon>
        <taxon>Pseudomonadota</taxon>
        <taxon>Gammaproteobacteria</taxon>
        <taxon>Pseudomonadales</taxon>
        <taxon>Pseudomonadaceae</taxon>
        <taxon>Pseudomonas</taxon>
    </lineage>
</organism>
<dbReference type="Proteomes" id="UP000297391">
    <property type="component" value="Unassembled WGS sequence"/>
</dbReference>
<dbReference type="Gene3D" id="3.40.50.200">
    <property type="entry name" value="Peptidase S8/S53 domain"/>
    <property type="match status" value="1"/>
</dbReference>
<dbReference type="RefSeq" id="WP_135288674.1">
    <property type="nucleotide sequence ID" value="NZ_QUZU01000006.1"/>
</dbReference>